<proteinExistence type="predicted"/>
<gene>
    <name evidence="2" type="ORF">JCM21142_72697</name>
</gene>
<dbReference type="AlphaFoldDB" id="W7YNJ6"/>
<dbReference type="InterPro" id="IPR041854">
    <property type="entry name" value="BFD-like_2Fe2S-bd_dom_sf"/>
</dbReference>
<evidence type="ECO:0000259" key="1">
    <source>
        <dbReference type="Pfam" id="PF04324"/>
    </source>
</evidence>
<dbReference type="EMBL" id="BAMD01000035">
    <property type="protein sequence ID" value="GAF04004.1"/>
    <property type="molecule type" value="Genomic_DNA"/>
</dbReference>
<protein>
    <submittedName>
        <fullName evidence="2">BFD-like [2Fe-2S] binding domain protein</fullName>
    </submittedName>
</protein>
<name>W7YNJ6_9BACT</name>
<dbReference type="STRING" id="869213.GCA_000517085_04346"/>
<evidence type="ECO:0000313" key="2">
    <source>
        <dbReference type="EMBL" id="GAF04004.1"/>
    </source>
</evidence>
<reference evidence="2 3" key="1">
    <citation type="journal article" date="2014" name="Genome Announc.">
        <title>Draft Genome Sequence of Cytophaga fermentans JCM 21142T, a Facultative Anaerobe Isolated from Marine Mud.</title>
        <authorList>
            <person name="Starns D."/>
            <person name="Oshima K."/>
            <person name="Suda W."/>
            <person name="Iino T."/>
            <person name="Yuki M."/>
            <person name="Inoue J."/>
            <person name="Kitamura K."/>
            <person name="Iida T."/>
            <person name="Darby A."/>
            <person name="Hattori M."/>
            <person name="Ohkuma M."/>
        </authorList>
    </citation>
    <scope>NUCLEOTIDE SEQUENCE [LARGE SCALE GENOMIC DNA]</scope>
    <source>
        <strain evidence="2 3">JCM 21142</strain>
    </source>
</reference>
<dbReference type="OrthoDB" id="1117882at2"/>
<evidence type="ECO:0000313" key="3">
    <source>
        <dbReference type="Proteomes" id="UP000019402"/>
    </source>
</evidence>
<organism evidence="2 3">
    <name type="scientific">Saccharicrinis fermentans DSM 9555 = JCM 21142</name>
    <dbReference type="NCBI Taxonomy" id="869213"/>
    <lineage>
        <taxon>Bacteria</taxon>
        <taxon>Pseudomonadati</taxon>
        <taxon>Bacteroidota</taxon>
        <taxon>Bacteroidia</taxon>
        <taxon>Marinilabiliales</taxon>
        <taxon>Marinilabiliaceae</taxon>
        <taxon>Saccharicrinis</taxon>
    </lineage>
</organism>
<dbReference type="Gene3D" id="1.10.10.1100">
    <property type="entry name" value="BFD-like [2Fe-2S]-binding domain"/>
    <property type="match status" value="1"/>
</dbReference>
<accession>W7YNJ6</accession>
<sequence>MQEDIICYCRKVSRATVQQAIEKGAKSLEDIRWSTDACKDNQCEKTHPNGISCEEEVKQMIMAYHGHIEGPKCSCGCCS</sequence>
<dbReference type="Proteomes" id="UP000019402">
    <property type="component" value="Unassembled WGS sequence"/>
</dbReference>
<dbReference type="InterPro" id="IPR007419">
    <property type="entry name" value="BFD-like_2Fe2S-bd_dom"/>
</dbReference>
<dbReference type="RefSeq" id="WP_044213450.1">
    <property type="nucleotide sequence ID" value="NZ_BAMD01000035.1"/>
</dbReference>
<dbReference type="Pfam" id="PF04324">
    <property type="entry name" value="Fer2_BFD"/>
    <property type="match status" value="1"/>
</dbReference>
<keyword evidence="3" id="KW-1185">Reference proteome</keyword>
<feature type="domain" description="BFD-like [2Fe-2S]-binding" evidence="1">
    <location>
        <begin position="5"/>
        <end position="61"/>
    </location>
</feature>
<comment type="caution">
    <text evidence="2">The sequence shown here is derived from an EMBL/GenBank/DDBJ whole genome shotgun (WGS) entry which is preliminary data.</text>
</comment>
<dbReference type="eggNOG" id="COG1251">
    <property type="taxonomic scope" value="Bacteria"/>
</dbReference>